<dbReference type="STRING" id="1075417.SAMN05421823_105274"/>
<dbReference type="Proteomes" id="UP000198510">
    <property type="component" value="Unassembled WGS sequence"/>
</dbReference>
<reference evidence="3 4" key="1">
    <citation type="submission" date="2016-10" db="EMBL/GenBank/DDBJ databases">
        <authorList>
            <person name="de Groot N.N."/>
        </authorList>
    </citation>
    <scope>NUCLEOTIDE SEQUENCE [LARGE SCALE GENOMIC DNA]</scope>
    <source>
        <strain evidence="3 4">DSM 25186</strain>
    </source>
</reference>
<dbReference type="RefSeq" id="WP_089683421.1">
    <property type="nucleotide sequence ID" value="NZ_FNFO01000005.1"/>
</dbReference>
<dbReference type="Gene3D" id="1.10.150.280">
    <property type="entry name" value="AF1531-like domain"/>
    <property type="match status" value="1"/>
</dbReference>
<evidence type="ECO:0000256" key="2">
    <source>
        <dbReference type="SAM" id="SignalP"/>
    </source>
</evidence>
<feature type="compositionally biased region" description="Polar residues" evidence="1">
    <location>
        <begin position="164"/>
        <end position="176"/>
    </location>
</feature>
<dbReference type="Pfam" id="PF12836">
    <property type="entry name" value="HHH_3"/>
    <property type="match status" value="1"/>
</dbReference>
<organism evidence="3 4">
    <name type="scientific">Catalinimonas alkaloidigena</name>
    <dbReference type="NCBI Taxonomy" id="1075417"/>
    <lineage>
        <taxon>Bacteria</taxon>
        <taxon>Pseudomonadati</taxon>
        <taxon>Bacteroidota</taxon>
        <taxon>Cytophagia</taxon>
        <taxon>Cytophagales</taxon>
        <taxon>Catalimonadaceae</taxon>
        <taxon>Catalinimonas</taxon>
    </lineage>
</organism>
<gene>
    <name evidence="3" type="ORF">SAMN05421823_105274</name>
</gene>
<keyword evidence="2" id="KW-0732">Signal</keyword>
<sequence length="705" mass="81606">MSRLVRLAVLLVALVLSQQSRAQAPPRPEVDLNQFVEQLFPLQDQDVNYEDIYEALFQYYRTPLDLNQADREALESLYILSELQINAILAHRQQFGPFLSLYELQAVPDLDLTTIRRLLPFLTVDALTGVDPRPFWERLQDPDQHYVLVRGTRTLEPRRGYTPPDTTASGEPTSRYQGPPEQVYARYRLARRGDYSFGMTVEKDPGEPYRWHPSTHQYGMDFVSYHAMLENRGRWQRIVLGDYQLQFGQGLLLSSGFVIGKGSETITTVRRPQLGIRPYTSVLEANFLRGVAATYQLHPTLHLTAFYSRKRVDGTVQSEATDSLSDPLDYVSAFNISGLHRTPTELSRRNQVLEQVAGGDLTFAKGNLRVGATGLYTHYELPLQRTPRLYNQFDFNGQRNLNVGLHYSYTWRNVSFFGEGALSQNPASATPGKGLVTGLVASLSNKVSYALLYRHYTRNFHALYGNAFGERTRNLNEQGVYTGIDIRPTRLWTISAYYDQFRFPWLAYLADAPSKGHEYLLRVAYQPNKQLLLYGQYRLENKEKNRSDNQTPVDFLTEHLRTNVILNLDFAPRESFSFKSRVQWSRYEQEGDRTTGYALMQDATWQGGRWRLSGRFALFDTDDYNNRQYAYERDVLYAFSLPAYYGRGIRRYLLVQYQLGRRTDLWFRVARTNYRDQRSISSGLEQINGTHRTDLRFQVMHQFGK</sequence>
<evidence type="ECO:0000313" key="4">
    <source>
        <dbReference type="Proteomes" id="UP000198510"/>
    </source>
</evidence>
<dbReference type="SUPFAM" id="SSF47781">
    <property type="entry name" value="RuvA domain 2-like"/>
    <property type="match status" value="1"/>
</dbReference>
<feature type="region of interest" description="Disordered" evidence="1">
    <location>
        <begin position="156"/>
        <end position="178"/>
    </location>
</feature>
<name>A0A1G9JD44_9BACT</name>
<feature type="chain" id="PRO_5011747391" evidence="2">
    <location>
        <begin position="23"/>
        <end position="705"/>
    </location>
</feature>
<dbReference type="SUPFAM" id="SSF56935">
    <property type="entry name" value="Porins"/>
    <property type="match status" value="1"/>
</dbReference>
<evidence type="ECO:0000313" key="3">
    <source>
        <dbReference type="EMBL" id="SDL35155.1"/>
    </source>
</evidence>
<proteinExistence type="predicted"/>
<keyword evidence="4" id="KW-1185">Reference proteome</keyword>
<protein>
    <submittedName>
        <fullName evidence="3">Helix-hairpin-helix motif-containing protein</fullName>
    </submittedName>
</protein>
<dbReference type="AlphaFoldDB" id="A0A1G9JD44"/>
<feature type="signal peptide" evidence="2">
    <location>
        <begin position="1"/>
        <end position="22"/>
    </location>
</feature>
<evidence type="ECO:0000256" key="1">
    <source>
        <dbReference type="SAM" id="MobiDB-lite"/>
    </source>
</evidence>
<accession>A0A1G9JD44</accession>
<dbReference type="EMBL" id="FNFO01000005">
    <property type="protein sequence ID" value="SDL35155.1"/>
    <property type="molecule type" value="Genomic_DNA"/>
</dbReference>
<dbReference type="InterPro" id="IPR010994">
    <property type="entry name" value="RuvA_2-like"/>
</dbReference>
<dbReference type="OrthoDB" id="9766750at2"/>